<dbReference type="InterPro" id="IPR029044">
    <property type="entry name" value="Nucleotide-diphossugar_trans"/>
</dbReference>
<dbReference type="RefSeq" id="WP_214153410.1">
    <property type="nucleotide sequence ID" value="NZ_JAHBAY010000001.1"/>
</dbReference>
<accession>A0ABS5T8T6</accession>
<dbReference type="PANTHER" id="PTHR43777">
    <property type="entry name" value="MOLYBDENUM COFACTOR CYTIDYLYLTRANSFERASE"/>
    <property type="match status" value="1"/>
</dbReference>
<organism evidence="2 3">
    <name type="scientific">Kineosporia corallincola</name>
    <dbReference type="NCBI Taxonomy" id="2835133"/>
    <lineage>
        <taxon>Bacteria</taxon>
        <taxon>Bacillati</taxon>
        <taxon>Actinomycetota</taxon>
        <taxon>Actinomycetes</taxon>
        <taxon>Kineosporiales</taxon>
        <taxon>Kineosporiaceae</taxon>
        <taxon>Kineosporia</taxon>
    </lineage>
</organism>
<dbReference type="EMBL" id="JAHBAY010000001">
    <property type="protein sequence ID" value="MBT0767460.1"/>
    <property type="molecule type" value="Genomic_DNA"/>
</dbReference>
<gene>
    <name evidence="2" type="ORF">KIH74_00905</name>
</gene>
<comment type="caution">
    <text evidence="2">The sequence shown here is derived from an EMBL/GenBank/DDBJ whole genome shotgun (WGS) entry which is preliminary data.</text>
</comment>
<feature type="domain" description="MobA-like NTP transferase" evidence="1">
    <location>
        <begin position="5"/>
        <end position="171"/>
    </location>
</feature>
<evidence type="ECO:0000259" key="1">
    <source>
        <dbReference type="Pfam" id="PF12804"/>
    </source>
</evidence>
<sequence>MGTAGIVLAAGAGTRMGRPKGLCTDAHGVPWVRLAVEALVGGGCSPVFVVTGAQFEDVAQLVPAPAVPVRAADWAEGMSASLRRGLTAVSGLGDPCDPPDAAVVALVDMPDLTAPVVRRLLEHGTGPDALARAAYRGRPGHPVLLGRAHWPGVLASARGDAGARRYLRGRDDVLLVEAGDLASGLDRDTP</sequence>
<dbReference type="CDD" id="cd04182">
    <property type="entry name" value="GT_2_like_f"/>
    <property type="match status" value="1"/>
</dbReference>
<evidence type="ECO:0000313" key="3">
    <source>
        <dbReference type="Proteomes" id="UP001197247"/>
    </source>
</evidence>
<protein>
    <submittedName>
        <fullName evidence="2">Nucleotidyltransferase family protein</fullName>
    </submittedName>
</protein>
<dbReference type="InterPro" id="IPR025877">
    <property type="entry name" value="MobA-like_NTP_Trfase"/>
</dbReference>
<dbReference type="SUPFAM" id="SSF53448">
    <property type="entry name" value="Nucleotide-diphospho-sugar transferases"/>
    <property type="match status" value="1"/>
</dbReference>
<dbReference type="Pfam" id="PF12804">
    <property type="entry name" value="NTP_transf_3"/>
    <property type="match status" value="1"/>
</dbReference>
<proteinExistence type="predicted"/>
<name>A0ABS5T8T6_9ACTN</name>
<keyword evidence="3" id="KW-1185">Reference proteome</keyword>
<dbReference type="PANTHER" id="PTHR43777:SF1">
    <property type="entry name" value="MOLYBDENUM COFACTOR CYTIDYLYLTRANSFERASE"/>
    <property type="match status" value="1"/>
</dbReference>
<evidence type="ECO:0000313" key="2">
    <source>
        <dbReference type="EMBL" id="MBT0767460.1"/>
    </source>
</evidence>
<dbReference type="Proteomes" id="UP001197247">
    <property type="component" value="Unassembled WGS sequence"/>
</dbReference>
<reference evidence="2 3" key="1">
    <citation type="submission" date="2021-05" db="EMBL/GenBank/DDBJ databases">
        <title>Kineosporia and Streptomyces sp. nov. two new marine actinobacteria isolated from Coral.</title>
        <authorList>
            <person name="Buangrab K."/>
            <person name="Sutthacheep M."/>
            <person name="Yeemin T."/>
            <person name="Harunari E."/>
            <person name="Igarashi Y."/>
            <person name="Kanchanasin P."/>
            <person name="Tanasupawat S."/>
            <person name="Phongsopitanun W."/>
        </authorList>
    </citation>
    <scope>NUCLEOTIDE SEQUENCE [LARGE SCALE GENOMIC DNA]</scope>
    <source>
        <strain evidence="2 3">J2-2</strain>
    </source>
</reference>
<dbReference type="Gene3D" id="3.90.550.10">
    <property type="entry name" value="Spore Coat Polysaccharide Biosynthesis Protein SpsA, Chain A"/>
    <property type="match status" value="1"/>
</dbReference>